<dbReference type="GO" id="GO:0003676">
    <property type="term" value="F:nucleic acid binding"/>
    <property type="evidence" value="ECO:0007669"/>
    <property type="project" value="InterPro"/>
</dbReference>
<dbReference type="EC" id="3.1.26.4" evidence="4 10"/>
<dbReference type="SUPFAM" id="SSF53098">
    <property type="entry name" value="Ribonuclease H-like"/>
    <property type="match status" value="1"/>
</dbReference>
<feature type="binding site" evidence="10">
    <location>
        <position position="108"/>
    </location>
    <ligand>
        <name>Mg(2+)</name>
        <dbReference type="ChEBI" id="CHEBI:18420"/>
        <label>1</label>
    </ligand>
</feature>
<dbReference type="Pfam" id="PF00075">
    <property type="entry name" value="RNase_H"/>
    <property type="match status" value="1"/>
</dbReference>
<keyword evidence="7 10" id="KW-0255">Endonuclease</keyword>
<dbReference type="GO" id="GO:0004523">
    <property type="term" value="F:RNA-DNA hybrid ribonuclease activity"/>
    <property type="evidence" value="ECO:0007669"/>
    <property type="project" value="UniProtKB-UniRule"/>
</dbReference>
<feature type="domain" description="RNase H type-1" evidence="11">
    <location>
        <begin position="35"/>
        <end position="180"/>
    </location>
</feature>
<evidence type="ECO:0000256" key="1">
    <source>
        <dbReference type="ARBA" id="ARBA00000077"/>
    </source>
</evidence>
<dbReference type="Proteomes" id="UP000239434">
    <property type="component" value="Unassembled WGS sequence"/>
</dbReference>
<dbReference type="InterPro" id="IPR050092">
    <property type="entry name" value="RNase_H"/>
</dbReference>
<dbReference type="PROSITE" id="PS50879">
    <property type="entry name" value="RNASE_H_1"/>
    <property type="match status" value="1"/>
</dbReference>
<protein>
    <recommendedName>
        <fullName evidence="4 10">Ribonuclease H</fullName>
        <shortName evidence="10">RNase H</shortName>
        <ecNumber evidence="4 10">3.1.26.4</ecNumber>
    </recommendedName>
</protein>
<evidence type="ECO:0000313" key="13">
    <source>
        <dbReference type="Proteomes" id="UP000239434"/>
    </source>
</evidence>
<keyword evidence="9 10" id="KW-0460">Magnesium</keyword>
<evidence type="ECO:0000256" key="2">
    <source>
        <dbReference type="ARBA" id="ARBA00005300"/>
    </source>
</evidence>
<comment type="subcellular location">
    <subcellularLocation>
        <location evidence="10">Cytoplasm</location>
    </subcellularLocation>
</comment>
<organism evidence="12 13">
    <name type="scientific">Phyllobacterium phragmitis</name>
    <dbReference type="NCBI Taxonomy" id="2670329"/>
    <lineage>
        <taxon>Bacteria</taxon>
        <taxon>Pseudomonadati</taxon>
        <taxon>Pseudomonadota</taxon>
        <taxon>Alphaproteobacteria</taxon>
        <taxon>Hyphomicrobiales</taxon>
        <taxon>Phyllobacteriaceae</taxon>
        <taxon>Phyllobacterium</taxon>
    </lineage>
</organism>
<dbReference type="GO" id="GO:0043137">
    <property type="term" value="P:DNA replication, removal of RNA primer"/>
    <property type="evidence" value="ECO:0007669"/>
    <property type="project" value="TreeGrafter"/>
</dbReference>
<dbReference type="GO" id="GO:0005737">
    <property type="term" value="C:cytoplasm"/>
    <property type="evidence" value="ECO:0007669"/>
    <property type="project" value="UniProtKB-SubCell"/>
</dbReference>
<sequence length="199" mass="22107">MVSLPIEKVRALVSGRHKSGKNAKAARKVTEVPEYSPGLVIYTDGACEPNPGIGGWSFVVYRDGEEIHHECGGDLNATNNTMEMTAALMALRWFAGRGIVEPVKILSDSQYTVKGCNEWRIGWKRKGWKRGPDKPLANSDLWKSLDEALTAVPVRLYWVKGHIGVKGNERADELAEVGRQSVIEYPEQNPITQQLTYSV</sequence>
<dbReference type="InterPro" id="IPR012337">
    <property type="entry name" value="RNaseH-like_sf"/>
</dbReference>
<keyword evidence="6 10" id="KW-0479">Metal-binding</keyword>
<feature type="binding site" evidence="10">
    <location>
        <position position="83"/>
    </location>
    <ligand>
        <name>Mg(2+)</name>
        <dbReference type="ChEBI" id="CHEBI:18420"/>
        <label>1</label>
    </ligand>
</feature>
<dbReference type="Gene3D" id="3.30.420.10">
    <property type="entry name" value="Ribonuclease H-like superfamily/Ribonuclease H"/>
    <property type="match status" value="1"/>
</dbReference>
<dbReference type="HAMAP" id="MF_00042">
    <property type="entry name" value="RNase_H"/>
    <property type="match status" value="1"/>
</dbReference>
<evidence type="ECO:0000256" key="3">
    <source>
        <dbReference type="ARBA" id="ARBA00011245"/>
    </source>
</evidence>
<comment type="similarity">
    <text evidence="2 10">Belongs to the RNase H family.</text>
</comment>
<evidence type="ECO:0000256" key="5">
    <source>
        <dbReference type="ARBA" id="ARBA00022722"/>
    </source>
</evidence>
<evidence type="ECO:0000256" key="10">
    <source>
        <dbReference type="HAMAP-Rule" id="MF_00042"/>
    </source>
</evidence>
<keyword evidence="13" id="KW-1185">Reference proteome</keyword>
<evidence type="ECO:0000256" key="9">
    <source>
        <dbReference type="ARBA" id="ARBA00022842"/>
    </source>
</evidence>
<keyword evidence="8 10" id="KW-0378">Hydrolase</keyword>
<accession>A0A2S9IJJ9</accession>
<comment type="caution">
    <text evidence="12">The sequence shown here is derived from an EMBL/GenBank/DDBJ whole genome shotgun (WGS) entry which is preliminary data.</text>
</comment>
<evidence type="ECO:0000256" key="8">
    <source>
        <dbReference type="ARBA" id="ARBA00022801"/>
    </source>
</evidence>
<evidence type="ECO:0000256" key="7">
    <source>
        <dbReference type="ARBA" id="ARBA00022759"/>
    </source>
</evidence>
<dbReference type="InterPro" id="IPR036397">
    <property type="entry name" value="RNaseH_sf"/>
</dbReference>
<keyword evidence="10" id="KW-0963">Cytoplasm</keyword>
<evidence type="ECO:0000313" key="12">
    <source>
        <dbReference type="EMBL" id="PRD40685.1"/>
    </source>
</evidence>
<dbReference type="PANTHER" id="PTHR10642">
    <property type="entry name" value="RIBONUCLEASE H1"/>
    <property type="match status" value="1"/>
</dbReference>
<evidence type="ECO:0000256" key="4">
    <source>
        <dbReference type="ARBA" id="ARBA00012180"/>
    </source>
</evidence>
<dbReference type="InterPro" id="IPR002156">
    <property type="entry name" value="RNaseH_domain"/>
</dbReference>
<name>A0A2S9IJJ9_9HYPH</name>
<comment type="catalytic activity">
    <reaction evidence="1 10">
        <text>Endonucleolytic cleavage to 5'-phosphomonoester.</text>
        <dbReference type="EC" id="3.1.26.4"/>
    </reaction>
</comment>
<dbReference type="EMBL" id="PVBR01000035">
    <property type="protein sequence ID" value="PRD40685.1"/>
    <property type="molecule type" value="Genomic_DNA"/>
</dbReference>
<proteinExistence type="inferred from homology"/>
<dbReference type="CDD" id="cd09278">
    <property type="entry name" value="RNase_HI_prokaryote_like"/>
    <property type="match status" value="1"/>
</dbReference>
<feature type="binding site" evidence="10">
    <location>
        <position position="44"/>
    </location>
    <ligand>
        <name>Mg(2+)</name>
        <dbReference type="ChEBI" id="CHEBI:18420"/>
        <label>1</label>
    </ligand>
</feature>
<feature type="binding site" evidence="10">
    <location>
        <position position="44"/>
    </location>
    <ligand>
        <name>Mg(2+)</name>
        <dbReference type="ChEBI" id="CHEBI:18420"/>
        <label>2</label>
    </ligand>
</feature>
<comment type="subunit">
    <text evidence="3 10">Monomer.</text>
</comment>
<keyword evidence="5 10" id="KW-0540">Nuclease</keyword>
<evidence type="ECO:0000259" key="11">
    <source>
        <dbReference type="PROSITE" id="PS50879"/>
    </source>
</evidence>
<gene>
    <name evidence="10" type="primary">rnhA</name>
    <name evidence="12" type="ORF">C5748_25790</name>
</gene>
<reference evidence="12 13" key="1">
    <citation type="submission" date="2018-02" db="EMBL/GenBank/DDBJ databases">
        <title>The draft genome of Phyllobacterium sp. 1N-3.</title>
        <authorList>
            <person name="Liu L."/>
            <person name="Li L."/>
            <person name="Zhang X."/>
            <person name="Wang T."/>
            <person name="Liang L."/>
        </authorList>
    </citation>
    <scope>NUCLEOTIDE SEQUENCE [LARGE SCALE GENOMIC DNA]</scope>
    <source>
        <strain evidence="12 13">1N-3</strain>
    </source>
</reference>
<dbReference type="GO" id="GO:0000287">
    <property type="term" value="F:magnesium ion binding"/>
    <property type="evidence" value="ECO:0007669"/>
    <property type="project" value="UniProtKB-UniRule"/>
</dbReference>
<feature type="binding site" evidence="10">
    <location>
        <position position="172"/>
    </location>
    <ligand>
        <name>Mg(2+)</name>
        <dbReference type="ChEBI" id="CHEBI:18420"/>
        <label>2</label>
    </ligand>
</feature>
<dbReference type="InterPro" id="IPR022892">
    <property type="entry name" value="RNaseHI"/>
</dbReference>
<comment type="function">
    <text evidence="10">Endonuclease that specifically degrades the RNA of RNA-DNA hybrids.</text>
</comment>
<dbReference type="PANTHER" id="PTHR10642:SF26">
    <property type="entry name" value="RIBONUCLEASE H1"/>
    <property type="match status" value="1"/>
</dbReference>
<comment type="cofactor">
    <cofactor evidence="10">
        <name>Mg(2+)</name>
        <dbReference type="ChEBI" id="CHEBI:18420"/>
    </cofactor>
    <text evidence="10">Binds 1 Mg(2+) ion per subunit. May bind a second metal ion at a regulatory site, or after substrate binding.</text>
</comment>
<dbReference type="AlphaFoldDB" id="A0A2S9IJJ9"/>
<evidence type="ECO:0000256" key="6">
    <source>
        <dbReference type="ARBA" id="ARBA00022723"/>
    </source>
</evidence>